<feature type="binding site" evidence="2">
    <location>
        <position position="535"/>
    </location>
    <ligand>
        <name>L-glutamate</name>
        <dbReference type="ChEBI" id="CHEBI:29985"/>
    </ligand>
</feature>
<keyword evidence="3" id="KW-1133">Transmembrane helix</keyword>
<dbReference type="GO" id="GO:0036374">
    <property type="term" value="F:glutathione hydrolase activity"/>
    <property type="evidence" value="ECO:0007669"/>
    <property type="project" value="InterPro"/>
</dbReference>
<feature type="active site" description="Nucleophile" evidence="1">
    <location>
        <position position="446"/>
    </location>
</feature>
<organism evidence="4 5">
    <name type="scientific">Hypsibius exemplaris</name>
    <name type="common">Freshwater tardigrade</name>
    <dbReference type="NCBI Taxonomy" id="2072580"/>
    <lineage>
        <taxon>Eukaryota</taxon>
        <taxon>Metazoa</taxon>
        <taxon>Ecdysozoa</taxon>
        <taxon>Tardigrada</taxon>
        <taxon>Eutardigrada</taxon>
        <taxon>Parachela</taxon>
        <taxon>Hypsibioidea</taxon>
        <taxon>Hypsibiidae</taxon>
        <taxon>Hypsibius</taxon>
    </lineage>
</organism>
<dbReference type="Gene3D" id="1.10.246.130">
    <property type="match status" value="1"/>
</dbReference>
<comment type="caution">
    <text evidence="4">The sequence shown here is derived from an EMBL/GenBank/DDBJ whole genome shotgun (WGS) entry which is preliminary data.</text>
</comment>
<keyword evidence="5" id="KW-1185">Reference proteome</keyword>
<dbReference type="Proteomes" id="UP000192578">
    <property type="component" value="Unassembled WGS sequence"/>
</dbReference>
<reference evidence="5" key="1">
    <citation type="submission" date="2017-01" db="EMBL/GenBank/DDBJ databases">
        <title>Comparative genomics of anhydrobiosis in the tardigrade Hypsibius dujardini.</title>
        <authorList>
            <person name="Yoshida Y."/>
            <person name="Koutsovoulos G."/>
            <person name="Laetsch D."/>
            <person name="Stevens L."/>
            <person name="Kumar S."/>
            <person name="Horikawa D."/>
            <person name="Ishino K."/>
            <person name="Komine S."/>
            <person name="Tomita M."/>
            <person name="Blaxter M."/>
            <person name="Arakawa K."/>
        </authorList>
    </citation>
    <scope>NUCLEOTIDE SEQUENCE [LARGE SCALE GENOMIC DNA]</scope>
    <source>
        <strain evidence="5">Z151</strain>
    </source>
</reference>
<evidence type="ECO:0000313" key="4">
    <source>
        <dbReference type="EMBL" id="OQV13801.1"/>
    </source>
</evidence>
<proteinExistence type="predicted"/>
<dbReference type="OrthoDB" id="1081007at2759"/>
<dbReference type="Gene3D" id="3.60.20.40">
    <property type="match status" value="1"/>
</dbReference>
<dbReference type="SUPFAM" id="SSF56235">
    <property type="entry name" value="N-terminal nucleophile aminohydrolases (Ntn hydrolases)"/>
    <property type="match status" value="1"/>
</dbReference>
<protein>
    <submittedName>
        <fullName evidence="4">Gamma-glutamyltranspeptidase 1</fullName>
    </submittedName>
</protein>
<evidence type="ECO:0000313" key="5">
    <source>
        <dbReference type="Proteomes" id="UP000192578"/>
    </source>
</evidence>
<keyword evidence="3" id="KW-0472">Membrane</keyword>
<dbReference type="Pfam" id="PF01019">
    <property type="entry name" value="G_glu_transpept"/>
    <property type="match status" value="1"/>
</dbReference>
<gene>
    <name evidence="4" type="ORF">BV898_12020</name>
</gene>
<feature type="transmembrane region" description="Helical" evidence="3">
    <location>
        <begin position="82"/>
        <end position="103"/>
    </location>
</feature>
<evidence type="ECO:0000256" key="2">
    <source>
        <dbReference type="PIRSR" id="PIRSR600101-2"/>
    </source>
</evidence>
<dbReference type="InterPro" id="IPR043138">
    <property type="entry name" value="GGT_lsub"/>
</dbReference>
<dbReference type="AlphaFoldDB" id="A0A1W0WF26"/>
<feature type="binding site" evidence="2">
    <location>
        <begin position="464"/>
        <end position="466"/>
    </location>
    <ligand>
        <name>L-glutamate</name>
        <dbReference type="ChEBI" id="CHEBI:29985"/>
    </ligand>
</feature>
<dbReference type="GO" id="GO:0005886">
    <property type="term" value="C:plasma membrane"/>
    <property type="evidence" value="ECO:0007669"/>
    <property type="project" value="TreeGrafter"/>
</dbReference>
<feature type="binding site" evidence="2">
    <location>
        <position position="487"/>
    </location>
    <ligand>
        <name>L-glutamate</name>
        <dbReference type="ChEBI" id="CHEBI:29985"/>
    </ligand>
</feature>
<dbReference type="InterPro" id="IPR043137">
    <property type="entry name" value="GGT_ssub_C"/>
</dbReference>
<feature type="binding site" evidence="2">
    <location>
        <position position="178"/>
    </location>
    <ligand>
        <name>L-glutamate</name>
        <dbReference type="ChEBI" id="CHEBI:29985"/>
    </ligand>
</feature>
<dbReference type="NCBIfam" id="TIGR00066">
    <property type="entry name" value="g_glut_trans"/>
    <property type="match status" value="1"/>
</dbReference>
<dbReference type="EMBL" id="MTYJ01000116">
    <property type="protein sequence ID" value="OQV13801.1"/>
    <property type="molecule type" value="Genomic_DNA"/>
</dbReference>
<dbReference type="PRINTS" id="PR01210">
    <property type="entry name" value="GGTRANSPTASE"/>
</dbReference>
<dbReference type="PANTHER" id="PTHR11686">
    <property type="entry name" value="GAMMA GLUTAMYL TRANSPEPTIDASE"/>
    <property type="match status" value="1"/>
</dbReference>
<evidence type="ECO:0000256" key="3">
    <source>
        <dbReference type="SAM" id="Phobius"/>
    </source>
</evidence>
<accession>A0A1W0WF26</accession>
<dbReference type="InterPro" id="IPR000101">
    <property type="entry name" value="GGT_peptidase"/>
</dbReference>
<dbReference type="PANTHER" id="PTHR11686:SF54">
    <property type="entry name" value="GLUTATHIONE HYDROLASE 7"/>
    <property type="match status" value="1"/>
</dbReference>
<dbReference type="FunFam" id="1.10.246.130:FF:000001">
    <property type="entry name" value="Gamma-glutamyltransferase 5 isoform 1"/>
    <property type="match status" value="1"/>
</dbReference>
<dbReference type="GO" id="GO:0006751">
    <property type="term" value="P:glutathione catabolic process"/>
    <property type="evidence" value="ECO:0007669"/>
    <property type="project" value="InterPro"/>
</dbReference>
<dbReference type="InterPro" id="IPR029055">
    <property type="entry name" value="Ntn_hydrolases_N"/>
</dbReference>
<sequence length="630" mass="68166">MADYNFSKTERLQLTSHDVLGASSRYNANLEEVSLEQEPAHIQSVFPASTEPLEEKPETRTDKVLLLLFGITTHDLHGLGKILIACGSVSGIILIGLIIHIIWGPPQVAPHGAVATDVPACSEIGLNILKKGGTAVDAAIAALFCLGVVNPQSAGIGGGGFALVYDHKGNKTYYVDFREIAPAAFTSGMMETLKANPVLSIGVPGELKGLHDVHKVHGKIGWPDLVLPAVKVARDGFLVTSALEKDLWRFEKIRNLTSSQRLKDFLFPAGVALKAGQLITRYDLAATLEKIAYGGAQEFYTGHLSKEIIEEVKKQGGILSAEDLDKYNVSVREPLSTTFKGFRVVTAPPPSTGASLLMALNVLEGYNLTKGDINTDLFWHRFIEVSKFSFADGNRLGDPKFEPAVDILSKNFTTKEYANSIRSRIKDDTVLEHYGHDVNQPDPYGTTHVSVVDTNELYVSITSTLNNYFGSGVMTAGGVILNDEMNDFAGSDFAHEEQANSPVPGKRPLSHMVPTIVYHPIRSCINRIAVGASNGTHIPGGVLNTLLNILVFGMNVTDAIEYPRVFADKPENPVIVEASFNAKIVSELSKKRHNITVVTDGLSVVQAVMRNNKTITAHSDSRKGGAAAIY</sequence>
<keyword evidence="3" id="KW-0812">Transmembrane</keyword>
<name>A0A1W0WF26_HYPEX</name>
<evidence type="ECO:0000256" key="1">
    <source>
        <dbReference type="PIRSR" id="PIRSR600101-1"/>
    </source>
</evidence>